<evidence type="ECO:0000313" key="2">
    <source>
        <dbReference type="Proteomes" id="UP000248134"/>
    </source>
</evidence>
<gene>
    <name evidence="1" type="ORF">DNX69_06645</name>
</gene>
<protein>
    <submittedName>
        <fullName evidence="1">Uncharacterized protein</fullName>
    </submittedName>
</protein>
<comment type="caution">
    <text evidence="1">The sequence shown here is derived from an EMBL/GenBank/DDBJ whole genome shotgun (WGS) entry which is preliminary data.</text>
</comment>
<name>A0A323UKQ3_RHOPL</name>
<proteinExistence type="predicted"/>
<sequence length="71" mass="8269">MFGARRQPDRRLTVERRTFEVAFRSQSAVDDQCIRCDLIVILQQSESFLTLWLPRNAATNIGKCANTYYVE</sequence>
<reference evidence="1 2" key="1">
    <citation type="submission" date="2018-06" db="EMBL/GenBank/DDBJ databases">
        <title>Draft Whole-Genome Sequence of the purple photosynthetic bacterium Rhodospeudomonas palustris XCP.</title>
        <authorList>
            <person name="Rayyan A."/>
            <person name="Meyer T.E."/>
            <person name="Kyndt J.A."/>
        </authorList>
    </citation>
    <scope>NUCLEOTIDE SEQUENCE [LARGE SCALE GENOMIC DNA]</scope>
    <source>
        <strain evidence="1 2">XCP</strain>
    </source>
</reference>
<dbReference type="Proteomes" id="UP000248134">
    <property type="component" value="Unassembled WGS sequence"/>
</dbReference>
<organism evidence="1 2">
    <name type="scientific">Rhodopseudomonas palustris</name>
    <dbReference type="NCBI Taxonomy" id="1076"/>
    <lineage>
        <taxon>Bacteria</taxon>
        <taxon>Pseudomonadati</taxon>
        <taxon>Pseudomonadota</taxon>
        <taxon>Alphaproteobacteria</taxon>
        <taxon>Hyphomicrobiales</taxon>
        <taxon>Nitrobacteraceae</taxon>
        <taxon>Rhodopseudomonas</taxon>
    </lineage>
</organism>
<dbReference type="EMBL" id="QKQS01000011">
    <property type="protein sequence ID" value="PZA12787.1"/>
    <property type="molecule type" value="Genomic_DNA"/>
</dbReference>
<dbReference type="AlphaFoldDB" id="A0A323UKQ3"/>
<accession>A0A323UKQ3</accession>
<evidence type="ECO:0000313" key="1">
    <source>
        <dbReference type="EMBL" id="PZA12787.1"/>
    </source>
</evidence>